<organism evidence="1 2">
    <name type="scientific">Roseateles oligotrophus</name>
    <dbReference type="NCBI Taxonomy" id="1769250"/>
    <lineage>
        <taxon>Bacteria</taxon>
        <taxon>Pseudomonadati</taxon>
        <taxon>Pseudomonadota</taxon>
        <taxon>Betaproteobacteria</taxon>
        <taxon>Burkholderiales</taxon>
        <taxon>Sphaerotilaceae</taxon>
        <taxon>Roseateles</taxon>
    </lineage>
</organism>
<dbReference type="AlphaFoldDB" id="A0A840LD70"/>
<protein>
    <submittedName>
        <fullName evidence="1">Uncharacterized protein</fullName>
    </submittedName>
</protein>
<reference evidence="1 2" key="1">
    <citation type="submission" date="2020-08" db="EMBL/GenBank/DDBJ databases">
        <title>Functional genomics of gut bacteria from endangered species of beetles.</title>
        <authorList>
            <person name="Carlos-Shanley C."/>
        </authorList>
    </citation>
    <scope>NUCLEOTIDE SEQUENCE [LARGE SCALE GENOMIC DNA]</scope>
    <source>
        <strain evidence="1 2">S00239</strain>
    </source>
</reference>
<dbReference type="EMBL" id="JACHLP010000010">
    <property type="protein sequence ID" value="MBB4845661.1"/>
    <property type="molecule type" value="Genomic_DNA"/>
</dbReference>
<sequence length="92" mass="10680">MHLWFERCFGHAVAPLGSLEEAVASWPEYATAVAVWLDEADRIQVLAPHGLDDLFSCTVRRNPVRVSVETYRQRLSQKRYAERWPRVRVLEA</sequence>
<dbReference type="PANTHER" id="PTHR39166">
    <property type="entry name" value="BLL1166 PROTEIN"/>
    <property type="match status" value="1"/>
</dbReference>
<name>A0A840LD70_9BURK</name>
<dbReference type="PANTHER" id="PTHR39166:SF1">
    <property type="entry name" value="BLL1166 PROTEIN"/>
    <property type="match status" value="1"/>
</dbReference>
<comment type="caution">
    <text evidence="1">The sequence shown here is derived from an EMBL/GenBank/DDBJ whole genome shotgun (WGS) entry which is preliminary data.</text>
</comment>
<dbReference type="Proteomes" id="UP000562027">
    <property type="component" value="Unassembled WGS sequence"/>
</dbReference>
<evidence type="ECO:0000313" key="1">
    <source>
        <dbReference type="EMBL" id="MBB4845661.1"/>
    </source>
</evidence>
<dbReference type="InterPro" id="IPR009267">
    <property type="entry name" value="NTP_transf_6"/>
</dbReference>
<gene>
    <name evidence="1" type="ORF">HNP55_004213</name>
</gene>
<evidence type="ECO:0000313" key="2">
    <source>
        <dbReference type="Proteomes" id="UP000562027"/>
    </source>
</evidence>
<keyword evidence="2" id="KW-1185">Reference proteome</keyword>
<accession>A0A840LD70</accession>
<proteinExistence type="predicted"/>
<dbReference type="Pfam" id="PF06042">
    <property type="entry name" value="NTP_transf_6"/>
    <property type="match status" value="1"/>
</dbReference>